<dbReference type="GO" id="GO:0071555">
    <property type="term" value="P:cell wall organization"/>
    <property type="evidence" value="ECO:0007669"/>
    <property type="project" value="UniProtKB-KW"/>
</dbReference>
<keyword evidence="3" id="KW-0133">Cell shape</keyword>
<evidence type="ECO:0000256" key="1">
    <source>
        <dbReference type="ARBA" id="ARBA00022490"/>
    </source>
</evidence>
<protein>
    <recommendedName>
        <fullName evidence="3">RNA-binding protein KhpA</fullName>
    </recommendedName>
    <alternativeName>
        <fullName evidence="3">KH-domain protein A</fullName>
    </alternativeName>
</protein>
<dbReference type="SUPFAM" id="SSF54814">
    <property type="entry name" value="Prokaryotic type KH domain (KH-domain type II)"/>
    <property type="match status" value="1"/>
</dbReference>
<comment type="subcellular location">
    <subcellularLocation>
        <location evidence="3">Cytoplasm</location>
    </subcellularLocation>
</comment>
<dbReference type="AlphaFoldDB" id="A0A955J2E6"/>
<dbReference type="InterPro" id="IPR015946">
    <property type="entry name" value="KH_dom-like_a/b"/>
</dbReference>
<proteinExistence type="inferred from homology"/>
<comment type="similarity">
    <text evidence="3">Belongs to the KhpA RNA-binding protein family.</text>
</comment>
<comment type="caution">
    <text evidence="4">The sequence shown here is derived from an EMBL/GenBank/DDBJ whole genome shotgun (WGS) entry which is preliminary data.</text>
</comment>
<dbReference type="InterPro" id="IPR009019">
    <property type="entry name" value="KH_sf_prok-type"/>
</dbReference>
<comment type="function">
    <text evidence="3">A probable RNA chaperone. Forms a complex with KhpB which binds to cellular RNA and controls its expression. Plays a role in peptidoglycan (PG) homeostasis and cell length regulation.</text>
</comment>
<dbReference type="GO" id="GO:0005737">
    <property type="term" value="C:cytoplasm"/>
    <property type="evidence" value="ECO:0007669"/>
    <property type="project" value="UniProtKB-SubCell"/>
</dbReference>
<keyword evidence="3" id="KW-0961">Cell wall biogenesis/degradation</keyword>
<reference evidence="4" key="2">
    <citation type="journal article" date="2021" name="Microbiome">
        <title>Successional dynamics and alternative stable states in a saline activated sludge microbial community over 9 years.</title>
        <authorList>
            <person name="Wang Y."/>
            <person name="Ye J."/>
            <person name="Ju F."/>
            <person name="Liu L."/>
            <person name="Boyd J.A."/>
            <person name="Deng Y."/>
            <person name="Parks D.H."/>
            <person name="Jiang X."/>
            <person name="Yin X."/>
            <person name="Woodcroft B.J."/>
            <person name="Tyson G.W."/>
            <person name="Hugenholtz P."/>
            <person name="Polz M.F."/>
            <person name="Zhang T."/>
        </authorList>
    </citation>
    <scope>NUCLEOTIDE SEQUENCE</scope>
    <source>
        <strain evidence="4">HKST-UBA79</strain>
    </source>
</reference>
<dbReference type="HAMAP" id="MF_00088">
    <property type="entry name" value="KhpA"/>
    <property type="match status" value="1"/>
</dbReference>
<gene>
    <name evidence="3" type="primary">khpA</name>
    <name evidence="4" type="ORF">KC980_02180</name>
</gene>
<dbReference type="Pfam" id="PF13083">
    <property type="entry name" value="KH_KhpA-B"/>
    <property type="match status" value="1"/>
</dbReference>
<comment type="subunit">
    <text evidence="3">Forms a complex with KhpB.</text>
</comment>
<dbReference type="GO" id="GO:0008360">
    <property type="term" value="P:regulation of cell shape"/>
    <property type="evidence" value="ECO:0007669"/>
    <property type="project" value="UniProtKB-KW"/>
</dbReference>
<dbReference type="PANTHER" id="PTHR34654">
    <property type="entry name" value="UPF0109 PROTEIN SCO5592"/>
    <property type="match status" value="1"/>
</dbReference>
<name>A0A955J2E6_UNCKA</name>
<accession>A0A955J2E6</accession>
<dbReference type="GO" id="GO:0009252">
    <property type="term" value="P:peptidoglycan biosynthetic process"/>
    <property type="evidence" value="ECO:0007669"/>
    <property type="project" value="UniProtKB-UniRule"/>
</dbReference>
<dbReference type="Proteomes" id="UP000740557">
    <property type="component" value="Unassembled WGS sequence"/>
</dbReference>
<dbReference type="CDD" id="cd22533">
    <property type="entry name" value="KH-II_YlqC-like"/>
    <property type="match status" value="1"/>
</dbReference>
<evidence type="ECO:0000256" key="3">
    <source>
        <dbReference type="HAMAP-Rule" id="MF_00088"/>
    </source>
</evidence>
<reference evidence="4" key="1">
    <citation type="submission" date="2020-04" db="EMBL/GenBank/DDBJ databases">
        <authorList>
            <person name="Zhang T."/>
        </authorList>
    </citation>
    <scope>NUCLEOTIDE SEQUENCE</scope>
    <source>
        <strain evidence="4">HKST-UBA79</strain>
    </source>
</reference>
<keyword evidence="1 3" id="KW-0963">Cytoplasm</keyword>
<dbReference type="PROSITE" id="PS50084">
    <property type="entry name" value="KH_TYPE_1"/>
    <property type="match status" value="1"/>
</dbReference>
<dbReference type="InterPro" id="IPR020627">
    <property type="entry name" value="KhpA"/>
</dbReference>
<keyword evidence="2 3" id="KW-0694">RNA-binding</keyword>
<dbReference type="GO" id="GO:0003723">
    <property type="term" value="F:RNA binding"/>
    <property type="evidence" value="ECO:0007669"/>
    <property type="project" value="UniProtKB-UniRule"/>
</dbReference>
<organism evidence="4 5">
    <name type="scientific">candidate division WWE3 bacterium</name>
    <dbReference type="NCBI Taxonomy" id="2053526"/>
    <lineage>
        <taxon>Bacteria</taxon>
        <taxon>Katanobacteria</taxon>
    </lineage>
</organism>
<evidence type="ECO:0000313" key="5">
    <source>
        <dbReference type="Proteomes" id="UP000740557"/>
    </source>
</evidence>
<dbReference type="PANTHER" id="PTHR34654:SF1">
    <property type="entry name" value="RNA-BINDING PROTEIN KHPA"/>
    <property type="match status" value="1"/>
</dbReference>
<dbReference type="Gene3D" id="3.30.300.20">
    <property type="match status" value="1"/>
</dbReference>
<dbReference type="EMBL" id="JAGQNX010000061">
    <property type="protein sequence ID" value="MCA9308297.1"/>
    <property type="molecule type" value="Genomic_DNA"/>
</dbReference>
<evidence type="ECO:0000313" key="4">
    <source>
        <dbReference type="EMBL" id="MCA9308297.1"/>
    </source>
</evidence>
<evidence type="ECO:0000256" key="2">
    <source>
        <dbReference type="ARBA" id="ARBA00022884"/>
    </source>
</evidence>
<sequence length="82" mass="9339">MLEYVTYIIKQIVESPDAVKVEESVQDFGTLYTIHVKQSDMGRVIGKEGNTIKSIRALAKAKAIKDNLRIRIDLFDPERDSE</sequence>
<keyword evidence="3" id="KW-0143">Chaperone</keyword>